<dbReference type="EMBL" id="UGXH01000001">
    <property type="protein sequence ID" value="SUG53029.1"/>
    <property type="molecule type" value="Genomic_DNA"/>
</dbReference>
<dbReference type="GO" id="GO:0005886">
    <property type="term" value="C:plasma membrane"/>
    <property type="evidence" value="ECO:0007669"/>
    <property type="project" value="TreeGrafter"/>
</dbReference>
<dbReference type="GO" id="GO:0005524">
    <property type="term" value="F:ATP binding"/>
    <property type="evidence" value="ECO:0007669"/>
    <property type="project" value="UniProtKB-KW"/>
</dbReference>
<dbReference type="PANTHER" id="PTHR30258">
    <property type="entry name" value="TYPE II SECRETION SYSTEM PROTEIN GSPE-RELATED"/>
    <property type="match status" value="1"/>
</dbReference>
<reference evidence="5 6" key="1">
    <citation type="submission" date="2018-06" db="EMBL/GenBank/DDBJ databases">
        <authorList>
            <consortium name="Pathogen Informatics"/>
            <person name="Doyle S."/>
        </authorList>
    </citation>
    <scope>NUCLEOTIDE SEQUENCE [LARGE SCALE GENOMIC DNA]</scope>
    <source>
        <strain evidence="5 6">NCTC10060</strain>
    </source>
</reference>
<dbReference type="SUPFAM" id="SSF52540">
    <property type="entry name" value="P-loop containing nucleoside triphosphate hydrolases"/>
    <property type="match status" value="1"/>
</dbReference>
<dbReference type="Proteomes" id="UP000254633">
    <property type="component" value="Unassembled WGS sequence"/>
</dbReference>
<dbReference type="Gene3D" id="3.40.50.300">
    <property type="entry name" value="P-loop containing nucleotide triphosphate hydrolases"/>
    <property type="match status" value="1"/>
</dbReference>
<feature type="domain" description="Bacterial type II secretion system protein E" evidence="4">
    <location>
        <begin position="110"/>
        <end position="497"/>
    </location>
</feature>
<dbReference type="RefSeq" id="WP_116779474.1">
    <property type="nucleotide sequence ID" value="NZ_DACWWF010000017.1"/>
</dbReference>
<keyword evidence="3 5" id="KW-0067">ATP-binding</keyword>
<dbReference type="PANTHER" id="PTHR30258:SF1">
    <property type="entry name" value="PROTEIN TRANSPORT PROTEIN HOFB HOMOLOG"/>
    <property type="match status" value="1"/>
</dbReference>
<dbReference type="InterPro" id="IPR001482">
    <property type="entry name" value="T2SS/T4SS_dom"/>
</dbReference>
<evidence type="ECO:0000313" key="6">
    <source>
        <dbReference type="Proteomes" id="UP000254633"/>
    </source>
</evidence>
<comment type="similarity">
    <text evidence="1">Belongs to the GSP E family.</text>
</comment>
<dbReference type="Gene3D" id="3.30.450.90">
    <property type="match status" value="1"/>
</dbReference>
<protein>
    <submittedName>
        <fullName evidence="5">ATP-binding protein</fullName>
    </submittedName>
</protein>
<evidence type="ECO:0000259" key="4">
    <source>
        <dbReference type="Pfam" id="PF00437"/>
    </source>
</evidence>
<evidence type="ECO:0000256" key="3">
    <source>
        <dbReference type="ARBA" id="ARBA00022840"/>
    </source>
</evidence>
<evidence type="ECO:0000256" key="1">
    <source>
        <dbReference type="ARBA" id="ARBA00006611"/>
    </source>
</evidence>
<dbReference type="GO" id="GO:0016887">
    <property type="term" value="F:ATP hydrolysis activity"/>
    <property type="evidence" value="ECO:0007669"/>
    <property type="project" value="TreeGrafter"/>
</dbReference>
<organism evidence="5 6">
    <name type="scientific">Salmonella diarizonae</name>
    <dbReference type="NCBI Taxonomy" id="59204"/>
    <lineage>
        <taxon>Bacteria</taxon>
        <taxon>Pseudomonadati</taxon>
        <taxon>Pseudomonadota</taxon>
        <taxon>Gammaproteobacteria</taxon>
        <taxon>Enterobacterales</taxon>
        <taxon>Enterobacteriaceae</taxon>
        <taxon>Salmonella</taxon>
    </lineage>
</organism>
<gene>
    <name evidence="5" type="primary">epsE</name>
    <name evidence="5" type="ORF">NCTC10060_00057</name>
</gene>
<evidence type="ECO:0000313" key="5">
    <source>
        <dbReference type="EMBL" id="SUG53029.1"/>
    </source>
</evidence>
<name>A0A379TU52_SALDZ</name>
<dbReference type="InterPro" id="IPR027417">
    <property type="entry name" value="P-loop_NTPase"/>
</dbReference>
<dbReference type="Pfam" id="PF00437">
    <property type="entry name" value="T2SSE"/>
    <property type="match status" value="1"/>
</dbReference>
<sequence>MSENSQNERPGSVESRFSERTHSCINLRQLLKEESIVADIQDSVLLLKNTEDSTCQFLVLDKLNQTPLYLELIAKLRQSGHRPEVIWVNNEEMAQVAWKFDAGQEDEQPEDEASLQGKVKDLLARAVAVGASDMHLYVSDHYFRVWFRVDGIRRPFHEFDDSASNGRRLIQSMFNTMCAGQSTNTLSYTQSADARFREEFVTEFGLSTARVATRPGGDNRILVVVRLISKRKESLALDSLGMTPQQIASVRRAARKITGIIVANGPTGHGKSTLLQCLAEMTLRDDPGIHLITVEDPVESPIFGAIQTPLMEEWPEAIRNLLRLDPDTIYYGEARDAESVYGVIEAAQTGHEVLTTTHTTWPIDVLQRWKRFGVDESYLTDPTLITCLVGIRLTPLLCPECKQPYSGHRASIDPEIEEIITRYTRPEGLFSRNPAGCPACKFTGFRGRTGVFEVIETDRKFMSLYQHEGKFAAWQYWKQKGNTSLAENLIRLINDGRVDPVMGHSKVCNLDRDETFNEPN</sequence>
<keyword evidence="2" id="KW-0547">Nucleotide-binding</keyword>
<accession>A0A379TU52</accession>
<proteinExistence type="inferred from homology"/>
<evidence type="ECO:0000256" key="2">
    <source>
        <dbReference type="ARBA" id="ARBA00022741"/>
    </source>
</evidence>
<dbReference type="AlphaFoldDB" id="A0A379TU52"/>